<keyword evidence="3" id="KW-1185">Reference proteome</keyword>
<sequence>MDFFGGSSSFNTNSLFGLPAQGSFNFGSSGSQWSAVSEAKQELQPRDLSGPSRCDSFASTFTSMTDDELGNEVEPWAMGADSRFDFGFSSALRDSCVYSVPREYLPSDDDSDAGDESDMDTVIDTETETEEGVNQDQDVSDTETAYAAGDPAPQPTSAVEEQHDPEPLPSAPARSEFLDPPQCLPDTWLPRTHVHLTGDFPRRSPRVLRSSRTKLVELEASQTPTKRRQPAPKRPVSKKVAFVDKEDEPSSQPPRKAVHPATSAKQKGKGMKQRVILRV</sequence>
<feature type="compositionally biased region" description="Acidic residues" evidence="1">
    <location>
        <begin position="106"/>
        <end position="141"/>
    </location>
</feature>
<proteinExistence type="predicted"/>
<feature type="region of interest" description="Disordered" evidence="1">
    <location>
        <begin position="102"/>
        <end position="279"/>
    </location>
</feature>
<evidence type="ECO:0000256" key="1">
    <source>
        <dbReference type="SAM" id="MobiDB-lite"/>
    </source>
</evidence>
<name>A0AAD7A8Q8_9AGAR</name>
<accession>A0AAD7A8Q8</accession>
<feature type="compositionally biased region" description="Basic residues" evidence="1">
    <location>
        <begin position="203"/>
        <end position="212"/>
    </location>
</feature>
<evidence type="ECO:0000313" key="3">
    <source>
        <dbReference type="Proteomes" id="UP001218218"/>
    </source>
</evidence>
<feature type="region of interest" description="Disordered" evidence="1">
    <location>
        <begin position="28"/>
        <end position="67"/>
    </location>
</feature>
<dbReference type="AlphaFoldDB" id="A0AAD7A8Q8"/>
<evidence type="ECO:0000313" key="2">
    <source>
        <dbReference type="EMBL" id="KAJ7352285.1"/>
    </source>
</evidence>
<organism evidence="2 3">
    <name type="scientific">Mycena albidolilacea</name>
    <dbReference type="NCBI Taxonomy" id="1033008"/>
    <lineage>
        <taxon>Eukaryota</taxon>
        <taxon>Fungi</taxon>
        <taxon>Dikarya</taxon>
        <taxon>Basidiomycota</taxon>
        <taxon>Agaricomycotina</taxon>
        <taxon>Agaricomycetes</taxon>
        <taxon>Agaricomycetidae</taxon>
        <taxon>Agaricales</taxon>
        <taxon>Marasmiineae</taxon>
        <taxon>Mycenaceae</taxon>
        <taxon>Mycena</taxon>
    </lineage>
</organism>
<reference evidence="2" key="1">
    <citation type="submission" date="2023-03" db="EMBL/GenBank/DDBJ databases">
        <title>Massive genome expansion in bonnet fungi (Mycena s.s.) driven by repeated elements and novel gene families across ecological guilds.</title>
        <authorList>
            <consortium name="Lawrence Berkeley National Laboratory"/>
            <person name="Harder C.B."/>
            <person name="Miyauchi S."/>
            <person name="Viragh M."/>
            <person name="Kuo A."/>
            <person name="Thoen E."/>
            <person name="Andreopoulos B."/>
            <person name="Lu D."/>
            <person name="Skrede I."/>
            <person name="Drula E."/>
            <person name="Henrissat B."/>
            <person name="Morin E."/>
            <person name="Kohler A."/>
            <person name="Barry K."/>
            <person name="LaButti K."/>
            <person name="Morin E."/>
            <person name="Salamov A."/>
            <person name="Lipzen A."/>
            <person name="Mereny Z."/>
            <person name="Hegedus B."/>
            <person name="Baldrian P."/>
            <person name="Stursova M."/>
            <person name="Weitz H."/>
            <person name="Taylor A."/>
            <person name="Grigoriev I.V."/>
            <person name="Nagy L.G."/>
            <person name="Martin F."/>
            <person name="Kauserud H."/>
        </authorList>
    </citation>
    <scope>NUCLEOTIDE SEQUENCE</scope>
    <source>
        <strain evidence="2">CBHHK002</strain>
    </source>
</reference>
<feature type="compositionally biased region" description="Basic residues" evidence="1">
    <location>
        <begin position="225"/>
        <end position="237"/>
    </location>
</feature>
<dbReference type="EMBL" id="JARIHO010000012">
    <property type="protein sequence ID" value="KAJ7352285.1"/>
    <property type="molecule type" value="Genomic_DNA"/>
</dbReference>
<protein>
    <submittedName>
        <fullName evidence="2">Uncharacterized protein</fullName>
    </submittedName>
</protein>
<gene>
    <name evidence="2" type="ORF">DFH08DRAFT_805557</name>
</gene>
<comment type="caution">
    <text evidence="2">The sequence shown here is derived from an EMBL/GenBank/DDBJ whole genome shotgun (WGS) entry which is preliminary data.</text>
</comment>
<feature type="compositionally biased region" description="Basic residues" evidence="1">
    <location>
        <begin position="266"/>
        <end position="279"/>
    </location>
</feature>
<dbReference type="Proteomes" id="UP001218218">
    <property type="component" value="Unassembled WGS sequence"/>
</dbReference>